<accession>A0A1M6NQN8</accession>
<comment type="cofactor">
    <cofactor evidence="1">
        <name>Zn(2+)</name>
        <dbReference type="ChEBI" id="CHEBI:29105"/>
    </cofactor>
</comment>
<keyword evidence="5" id="KW-0489">Methyltransferase</keyword>
<dbReference type="Pfam" id="PF01717">
    <property type="entry name" value="Meth_synt_2"/>
    <property type="match status" value="1"/>
</dbReference>
<dbReference type="OrthoDB" id="244285at2"/>
<dbReference type="Proteomes" id="UP000184363">
    <property type="component" value="Unassembled WGS sequence"/>
</dbReference>
<proteinExistence type="predicted"/>
<dbReference type="STRING" id="1848.SAMN05443637_101404"/>
<sequence length="363" mass="38777">MTPTAPATTRSLPLLPTMLVGSYPQPDWLIDRRRLASRLPPRVRARELWRPAPEHLAQAQDDATELAIRAQERAGLDVVTDGEVRRESYSNHFAAALEGLDLDHPGTVIGRAGTPTQVPRVVGPLGRPAPVQVRDLQFLRSRTDRAVKITVPGPFTMTQLSADEHYGDPEALAMAYAELVNAEVHDLFAAGAGIVQIDEPYLQARPDAARAYGLSAVTAALSGITGTTAVHLCFGYAALVNERPSGYSFLAELADCPADQISIETAQSRLDLGVLADLAGKTVVLGVIDLSDPAVEPVDVVADRVRRAFRHTAPAHLALAPDCGMKYLPRASAEGKMRAMAGAAALLRTELDLVPGDPALEDS</sequence>
<dbReference type="RefSeq" id="WP_073455160.1">
    <property type="nucleotide sequence ID" value="NZ_CALGVN010000012.1"/>
</dbReference>
<feature type="domain" description="Cobalamin-independent methionine synthase MetE C-terminal/archaeal" evidence="4">
    <location>
        <begin position="15"/>
        <end position="345"/>
    </location>
</feature>
<name>A0A1M6NQN8_PSETH</name>
<dbReference type="SUPFAM" id="SSF51726">
    <property type="entry name" value="UROD/MetE-like"/>
    <property type="match status" value="1"/>
</dbReference>
<keyword evidence="5" id="KW-0808">Transferase</keyword>
<dbReference type="AlphaFoldDB" id="A0A1M6NQN8"/>
<evidence type="ECO:0000313" key="6">
    <source>
        <dbReference type="Proteomes" id="UP000184363"/>
    </source>
</evidence>
<keyword evidence="3" id="KW-0862">Zinc</keyword>
<evidence type="ECO:0000259" key="4">
    <source>
        <dbReference type="Pfam" id="PF01717"/>
    </source>
</evidence>
<evidence type="ECO:0000256" key="3">
    <source>
        <dbReference type="ARBA" id="ARBA00022833"/>
    </source>
</evidence>
<evidence type="ECO:0000256" key="1">
    <source>
        <dbReference type="ARBA" id="ARBA00001947"/>
    </source>
</evidence>
<dbReference type="PANTHER" id="PTHR30519">
    <property type="entry name" value="5-METHYLTETRAHYDROPTEROYLTRIGLUTAMATE--HOMOCYSTEINE METHYLTRANSFERASE"/>
    <property type="match status" value="1"/>
</dbReference>
<dbReference type="GO" id="GO:0009086">
    <property type="term" value="P:methionine biosynthetic process"/>
    <property type="evidence" value="ECO:0007669"/>
    <property type="project" value="InterPro"/>
</dbReference>
<dbReference type="GO" id="GO:0032259">
    <property type="term" value="P:methylation"/>
    <property type="evidence" value="ECO:0007669"/>
    <property type="project" value="UniProtKB-KW"/>
</dbReference>
<dbReference type="GO" id="GO:0003871">
    <property type="term" value="F:5-methyltetrahydropteroyltriglutamate-homocysteine S-methyltransferase activity"/>
    <property type="evidence" value="ECO:0007669"/>
    <property type="project" value="InterPro"/>
</dbReference>
<dbReference type="InterPro" id="IPR002629">
    <property type="entry name" value="Met_Synth_C/arc"/>
</dbReference>
<reference evidence="5 6" key="1">
    <citation type="submission" date="2016-11" db="EMBL/GenBank/DDBJ databases">
        <authorList>
            <person name="Jaros S."/>
            <person name="Januszkiewicz K."/>
            <person name="Wedrychowicz H."/>
        </authorList>
    </citation>
    <scope>NUCLEOTIDE SEQUENCE [LARGE SCALE GENOMIC DNA]</scope>
    <source>
        <strain evidence="5 6">DSM 43832</strain>
    </source>
</reference>
<evidence type="ECO:0000256" key="2">
    <source>
        <dbReference type="ARBA" id="ARBA00022723"/>
    </source>
</evidence>
<keyword evidence="2" id="KW-0479">Metal-binding</keyword>
<dbReference type="CDD" id="cd03311">
    <property type="entry name" value="CIMS_C_terminal_like"/>
    <property type="match status" value="1"/>
</dbReference>
<dbReference type="Gene3D" id="3.20.20.210">
    <property type="match status" value="1"/>
</dbReference>
<organism evidence="5 6">
    <name type="scientific">Pseudonocardia thermophila</name>
    <dbReference type="NCBI Taxonomy" id="1848"/>
    <lineage>
        <taxon>Bacteria</taxon>
        <taxon>Bacillati</taxon>
        <taxon>Actinomycetota</taxon>
        <taxon>Actinomycetes</taxon>
        <taxon>Pseudonocardiales</taxon>
        <taxon>Pseudonocardiaceae</taxon>
        <taxon>Pseudonocardia</taxon>
    </lineage>
</organism>
<gene>
    <name evidence="5" type="ORF">SAMN05443637_101404</name>
</gene>
<dbReference type="GO" id="GO:0008270">
    <property type="term" value="F:zinc ion binding"/>
    <property type="evidence" value="ECO:0007669"/>
    <property type="project" value="InterPro"/>
</dbReference>
<protein>
    <submittedName>
        <fullName evidence="5">5-methyltetrahydropteroyltriglutamate--homocysteine methyltransferase</fullName>
    </submittedName>
</protein>
<dbReference type="InterPro" id="IPR038071">
    <property type="entry name" value="UROD/MetE-like_sf"/>
</dbReference>
<dbReference type="EMBL" id="FRAP01000001">
    <property type="protein sequence ID" value="SHJ97960.1"/>
    <property type="molecule type" value="Genomic_DNA"/>
</dbReference>
<keyword evidence="6" id="KW-1185">Reference proteome</keyword>
<evidence type="ECO:0000313" key="5">
    <source>
        <dbReference type="EMBL" id="SHJ97960.1"/>
    </source>
</evidence>